<name>A0ABT5C1S8_9BACT</name>
<evidence type="ECO:0000313" key="4">
    <source>
        <dbReference type="Proteomes" id="UP001217485"/>
    </source>
</evidence>
<dbReference type="NCBIfam" id="NF033580">
    <property type="entry name" value="transpos_IS5_3"/>
    <property type="match status" value="1"/>
</dbReference>
<keyword evidence="4" id="KW-1185">Reference proteome</keyword>
<dbReference type="PANTHER" id="PTHR30007">
    <property type="entry name" value="PHP DOMAIN PROTEIN"/>
    <property type="match status" value="1"/>
</dbReference>
<proteinExistence type="predicted"/>
<evidence type="ECO:0000259" key="2">
    <source>
        <dbReference type="Pfam" id="PF13340"/>
    </source>
</evidence>
<sequence length="257" mass="28808">MEPLLPPRKAHPLGCHNPRVPDRVAMDAIFFVLRTGCQWGALDATGICSHSSAHRRFIEWIEAGAFREFWRRGLLAYDEFIGIDWSWLAMDGAMSKAPLGGKKTGPNPTDRAKRGAKRSLLTEASGVPVGVAVAGANRNDFKMARETIESIPVERPHPSGRKPQGMCLDKGYDYAEVPALLKEFGFTAHIRPRGEEAREIKKEAGRRARRWVVERSHSWMNRFRGILIRWSKRADTYLALLHLACGVITWRAAGLLG</sequence>
<comment type="caution">
    <text evidence="3">The sequence shown here is derived from an EMBL/GenBank/DDBJ whole genome shotgun (WGS) entry which is preliminary data.</text>
</comment>
<dbReference type="InterPro" id="IPR002559">
    <property type="entry name" value="Transposase_11"/>
</dbReference>
<gene>
    <name evidence="3" type="ORF">POL72_21590</name>
</gene>
<evidence type="ECO:0000313" key="3">
    <source>
        <dbReference type="EMBL" id="MDC0680351.1"/>
    </source>
</evidence>
<organism evidence="3 4">
    <name type="scientific">Sorangium atrum</name>
    <dbReference type="NCBI Taxonomy" id="2995308"/>
    <lineage>
        <taxon>Bacteria</taxon>
        <taxon>Pseudomonadati</taxon>
        <taxon>Myxococcota</taxon>
        <taxon>Polyangia</taxon>
        <taxon>Polyangiales</taxon>
        <taxon>Polyangiaceae</taxon>
        <taxon>Sorangium</taxon>
    </lineage>
</organism>
<dbReference type="EMBL" id="JAQNDK010000002">
    <property type="protein sequence ID" value="MDC0680351.1"/>
    <property type="molecule type" value="Genomic_DNA"/>
</dbReference>
<dbReference type="PANTHER" id="PTHR30007:SF0">
    <property type="entry name" value="TRANSPOSASE"/>
    <property type="match status" value="1"/>
</dbReference>
<accession>A0ABT5C1S8</accession>
<feature type="domain" description="Insertion element IS402-like" evidence="2">
    <location>
        <begin position="1"/>
        <end position="69"/>
    </location>
</feature>
<feature type="domain" description="Transposase IS4-like" evidence="1">
    <location>
        <begin position="88"/>
        <end position="245"/>
    </location>
</feature>
<dbReference type="Pfam" id="PF01609">
    <property type="entry name" value="DDE_Tnp_1"/>
    <property type="match status" value="1"/>
</dbReference>
<dbReference type="Pfam" id="PF13340">
    <property type="entry name" value="DUF4096"/>
    <property type="match status" value="1"/>
</dbReference>
<dbReference type="InterPro" id="IPR025161">
    <property type="entry name" value="IS402-like_dom"/>
</dbReference>
<reference evidence="3 4" key="1">
    <citation type="submission" date="2023-01" db="EMBL/GenBank/DDBJ databases">
        <title>Minimal conservation of predation-associated metabolite biosynthetic gene clusters underscores biosynthetic potential of Myxococcota including descriptions for ten novel species: Archangium lansinium sp. nov., Myxococcus landrumus sp. nov., Nannocystis bai.</title>
        <authorList>
            <person name="Ahearne A."/>
            <person name="Stevens C."/>
            <person name="Dowd S."/>
        </authorList>
    </citation>
    <scope>NUCLEOTIDE SEQUENCE [LARGE SCALE GENOMIC DNA]</scope>
    <source>
        <strain evidence="3 4">WIWO2</strain>
    </source>
</reference>
<evidence type="ECO:0000259" key="1">
    <source>
        <dbReference type="Pfam" id="PF01609"/>
    </source>
</evidence>
<dbReference type="Proteomes" id="UP001217485">
    <property type="component" value="Unassembled WGS sequence"/>
</dbReference>
<protein>
    <submittedName>
        <fullName evidence="3">IS5 family transposase</fullName>
    </submittedName>
</protein>